<dbReference type="AlphaFoldDB" id="A0A9P5YVE2"/>
<feature type="transmembrane region" description="Helical" evidence="2">
    <location>
        <begin position="461"/>
        <end position="481"/>
    </location>
</feature>
<dbReference type="EMBL" id="MU155304">
    <property type="protein sequence ID" value="KAF9476164.1"/>
    <property type="molecule type" value="Genomic_DNA"/>
</dbReference>
<dbReference type="OrthoDB" id="2642524at2759"/>
<evidence type="ECO:0000256" key="2">
    <source>
        <dbReference type="SAM" id="Phobius"/>
    </source>
</evidence>
<feature type="region of interest" description="Disordered" evidence="1">
    <location>
        <begin position="177"/>
        <end position="297"/>
    </location>
</feature>
<keyword evidence="2" id="KW-0472">Membrane</keyword>
<keyword evidence="2" id="KW-1133">Transmembrane helix</keyword>
<feature type="transmembrane region" description="Helical" evidence="2">
    <location>
        <begin position="574"/>
        <end position="597"/>
    </location>
</feature>
<keyword evidence="2" id="KW-0812">Transmembrane</keyword>
<comment type="caution">
    <text evidence="3">The sequence shown here is derived from an EMBL/GenBank/DDBJ whole genome shotgun (WGS) entry which is preliminary data.</text>
</comment>
<protein>
    <submittedName>
        <fullName evidence="3">Uncharacterized protein</fullName>
    </submittedName>
</protein>
<evidence type="ECO:0000313" key="3">
    <source>
        <dbReference type="EMBL" id="KAF9476164.1"/>
    </source>
</evidence>
<feature type="compositionally biased region" description="Polar residues" evidence="1">
    <location>
        <begin position="125"/>
        <end position="134"/>
    </location>
</feature>
<feature type="transmembrane region" description="Helical" evidence="2">
    <location>
        <begin position="493"/>
        <end position="516"/>
    </location>
</feature>
<feature type="transmembrane region" description="Helical" evidence="2">
    <location>
        <begin position="537"/>
        <end position="568"/>
    </location>
</feature>
<feature type="compositionally biased region" description="Low complexity" evidence="1">
    <location>
        <begin position="283"/>
        <end position="294"/>
    </location>
</feature>
<name>A0A9P5YVE2_9AGAR</name>
<organism evidence="3 4">
    <name type="scientific">Pholiota conissans</name>
    <dbReference type="NCBI Taxonomy" id="109636"/>
    <lineage>
        <taxon>Eukaryota</taxon>
        <taxon>Fungi</taxon>
        <taxon>Dikarya</taxon>
        <taxon>Basidiomycota</taxon>
        <taxon>Agaricomycotina</taxon>
        <taxon>Agaricomycetes</taxon>
        <taxon>Agaricomycetidae</taxon>
        <taxon>Agaricales</taxon>
        <taxon>Agaricineae</taxon>
        <taxon>Strophariaceae</taxon>
        <taxon>Pholiota</taxon>
    </lineage>
</organism>
<reference evidence="3" key="1">
    <citation type="submission" date="2020-11" db="EMBL/GenBank/DDBJ databases">
        <authorList>
            <consortium name="DOE Joint Genome Institute"/>
            <person name="Ahrendt S."/>
            <person name="Riley R."/>
            <person name="Andreopoulos W."/>
            <person name="Labutti K."/>
            <person name="Pangilinan J."/>
            <person name="Ruiz-Duenas F.J."/>
            <person name="Barrasa J.M."/>
            <person name="Sanchez-Garcia M."/>
            <person name="Camarero S."/>
            <person name="Miyauchi S."/>
            <person name="Serrano A."/>
            <person name="Linde D."/>
            <person name="Babiker R."/>
            <person name="Drula E."/>
            <person name="Ayuso-Fernandez I."/>
            <person name="Pacheco R."/>
            <person name="Padilla G."/>
            <person name="Ferreira P."/>
            <person name="Barriuso J."/>
            <person name="Kellner H."/>
            <person name="Castanera R."/>
            <person name="Alfaro M."/>
            <person name="Ramirez L."/>
            <person name="Pisabarro A.G."/>
            <person name="Kuo A."/>
            <person name="Tritt A."/>
            <person name="Lipzen A."/>
            <person name="He G."/>
            <person name="Yan M."/>
            <person name="Ng V."/>
            <person name="Cullen D."/>
            <person name="Martin F."/>
            <person name="Rosso M.-N."/>
            <person name="Henrissat B."/>
            <person name="Hibbett D."/>
            <person name="Martinez A.T."/>
            <person name="Grigoriev I.V."/>
        </authorList>
    </citation>
    <scope>NUCLEOTIDE SEQUENCE</scope>
    <source>
        <strain evidence="3">CIRM-BRFM 674</strain>
    </source>
</reference>
<dbReference type="Proteomes" id="UP000807469">
    <property type="component" value="Unassembled WGS sequence"/>
</dbReference>
<accession>A0A9P5YVE2</accession>
<evidence type="ECO:0000256" key="1">
    <source>
        <dbReference type="SAM" id="MobiDB-lite"/>
    </source>
</evidence>
<gene>
    <name evidence="3" type="ORF">BDN70DRAFT_995871</name>
</gene>
<proteinExistence type="predicted"/>
<feature type="compositionally biased region" description="Basic residues" evidence="1">
    <location>
        <begin position="269"/>
        <end position="278"/>
    </location>
</feature>
<feature type="compositionally biased region" description="Basic and acidic residues" evidence="1">
    <location>
        <begin position="196"/>
        <end position="212"/>
    </location>
</feature>
<keyword evidence="4" id="KW-1185">Reference proteome</keyword>
<evidence type="ECO:0000313" key="4">
    <source>
        <dbReference type="Proteomes" id="UP000807469"/>
    </source>
</evidence>
<feature type="compositionally biased region" description="Polar residues" evidence="1">
    <location>
        <begin position="185"/>
        <end position="195"/>
    </location>
</feature>
<sequence length="632" mass="68765">MDGQEWHLTILLLQGLRLMRPEKAWRPIVTVEVDAHGEGAGSRAGDLYETMLGVDGQCVNQREGMRISTDASPTSKLDIKIWHRSQSKKKKRRVLVASASACLGELQKRQEGASEGKLDIRLQCRTSEAKSPSSAARGRPQNGAVLRLKLRPPPSSSSSRPAYTSISSSSITLIASGNDAAAGPSRTSTMDTQYTDESRAELSDDTEERKPLLGDNVEISSPVGSDHEHEGWSKEITITDDTPDLISFTDDENNQETPRPQPPIQTQTLRRRRPKRVKGYTIDTDASACSTSASEDSECESLLSPSYALRDDDAQSGTFVDDSSRLGFDDSDDDLSLTPHPSHLTLSLSNQKSPHTPISLEDLDLTFHPNSPTSIDIISFSPTTTTTTNSHGVKVWIALARDMLLPQYTEKIRIPRKMSGTEKALSAFTLYADLCDAAEREKEAGDMKAFEGVMRRLQNEWGLVGGLLLALAGVNTAMFTISSDSMFKVGDYAQAAIATSSVASGLGIACTAWFFLRYNWADAPTFIARSRDLFNTHFFFALSARVPALCMFTSACALTACLALIAFATFPQGVLVLCFLVGVLMSLQFIVFGVSWVGKRVVMGGKKGGERVRGVVMRVTGKDSEEVVVQGA</sequence>
<feature type="region of interest" description="Disordered" evidence="1">
    <location>
        <begin position="125"/>
        <end position="164"/>
    </location>
</feature>